<feature type="region of interest" description="Disordered" evidence="6">
    <location>
        <begin position="200"/>
        <end position="343"/>
    </location>
</feature>
<comment type="subcellular location">
    <subcellularLocation>
        <location evidence="5">Cytoplasm</location>
    </subcellularLocation>
</comment>
<evidence type="ECO:0000256" key="1">
    <source>
        <dbReference type="ARBA" id="ARBA00022490"/>
    </source>
</evidence>
<evidence type="ECO:0000259" key="8">
    <source>
        <dbReference type="Pfam" id="PF13742"/>
    </source>
</evidence>
<feature type="domain" description="Exonuclease VII large subunit C-terminal" evidence="7">
    <location>
        <begin position="126"/>
        <end position="196"/>
    </location>
</feature>
<feature type="compositionally biased region" description="Low complexity" evidence="6">
    <location>
        <begin position="590"/>
        <end position="599"/>
    </location>
</feature>
<dbReference type="RefSeq" id="WP_245999056.1">
    <property type="nucleotide sequence ID" value="NZ_REFR01000011.1"/>
</dbReference>
<feature type="compositionally biased region" description="Low complexity" evidence="6">
    <location>
        <begin position="262"/>
        <end position="284"/>
    </location>
</feature>
<dbReference type="AlphaFoldDB" id="A0A3M0CDY2"/>
<evidence type="ECO:0000256" key="5">
    <source>
        <dbReference type="HAMAP-Rule" id="MF_00378"/>
    </source>
</evidence>
<dbReference type="FunCoup" id="A0A3M0CDY2">
    <property type="interactions" value="282"/>
</dbReference>
<feature type="compositionally biased region" description="Low complexity" evidence="6">
    <location>
        <begin position="200"/>
        <end position="218"/>
    </location>
</feature>
<dbReference type="GO" id="GO:0006308">
    <property type="term" value="P:DNA catabolic process"/>
    <property type="evidence" value="ECO:0007669"/>
    <property type="project" value="UniProtKB-UniRule"/>
</dbReference>
<evidence type="ECO:0000313" key="9">
    <source>
        <dbReference type="EMBL" id="RMB08031.1"/>
    </source>
</evidence>
<comment type="catalytic activity">
    <reaction evidence="5">
        <text>Exonucleolytic cleavage in either 5'- to 3'- or 3'- to 5'-direction to yield nucleoside 5'-phosphates.</text>
        <dbReference type="EC" id="3.1.11.6"/>
    </reaction>
</comment>
<comment type="similarity">
    <text evidence="5">Belongs to the XseA family.</text>
</comment>
<feature type="compositionally biased region" description="Polar residues" evidence="6">
    <location>
        <begin position="304"/>
        <end position="314"/>
    </location>
</feature>
<evidence type="ECO:0000256" key="4">
    <source>
        <dbReference type="ARBA" id="ARBA00022839"/>
    </source>
</evidence>
<evidence type="ECO:0000313" key="10">
    <source>
        <dbReference type="Proteomes" id="UP000271227"/>
    </source>
</evidence>
<dbReference type="CDD" id="cd04489">
    <property type="entry name" value="ExoVII_LU_OBF"/>
    <property type="match status" value="1"/>
</dbReference>
<organism evidence="9 10">
    <name type="scientific">Eilatimonas milleporae</name>
    <dbReference type="NCBI Taxonomy" id="911205"/>
    <lineage>
        <taxon>Bacteria</taxon>
        <taxon>Pseudomonadati</taxon>
        <taxon>Pseudomonadota</taxon>
        <taxon>Alphaproteobacteria</taxon>
        <taxon>Kordiimonadales</taxon>
        <taxon>Kordiimonadaceae</taxon>
        <taxon>Eilatimonas</taxon>
    </lineage>
</organism>
<keyword evidence="4 5" id="KW-0269">Exonuclease</keyword>
<dbReference type="Pfam" id="PF02601">
    <property type="entry name" value="Exonuc_VII_L"/>
    <property type="match status" value="2"/>
</dbReference>
<dbReference type="EC" id="3.1.11.6" evidence="5"/>
<sequence length="641" mass="66352">MTDGANIHEFTVSELSAVLKRTVEDRFGHVRLRAELSGFKRAASGHLYFALKDDTAVMDGVCWRGTASRLSFRPEDGLEVIVTGKLTTYAARSKYQLVVDHMEPAGVGALMALLEDRRRKLAAEGLFDEAARKPLPYLPTVIGVVTSPTGAVIRDILHRLSDRFPRHVLVWPVRVQGDGAAEEIAAGINGFNALGDASSGASFGAPSGPSSAIPSDISYGAPAGPSSGDPSDAPFGAPSGPSSAIPSDISSGVPAGPTSGDPSDASFGAPSGPSSAIPSDISSGVPAGPTSGDPSDAPFGAPSGLSSAILSDISSGVPAGPSSGDPSDASFGAATPAGAHRPALPRPDVLIVARGGGSVEDLWAFNEEIVVRAVAASAIPVISAVGHETDWTLIDHAADRRAPTPTGAAEMAVPVRADLAAAIADLGRRLDGRRRRLVDDRADRLTALARALPSPRDLMGLAAQRFDDLSDRLPRGLIAVARTRSARLNRLVGGLSPARLRDGVRYRRQRLDGADSRLAPAVRRRLDGLGDRLSASARMLDSLSFARVLDRGYALVMDDAGRPVTEAGALTPGQRVDVRFRDGTRPMSVDPADTGTAPDAPAPKRPARKAAPKSLSPKSAAPDGPGGPGGPNRDNKQGQLF</sequence>
<dbReference type="GO" id="GO:0009318">
    <property type="term" value="C:exodeoxyribonuclease VII complex"/>
    <property type="evidence" value="ECO:0007669"/>
    <property type="project" value="UniProtKB-UniRule"/>
</dbReference>
<proteinExistence type="inferred from homology"/>
<evidence type="ECO:0000256" key="6">
    <source>
        <dbReference type="SAM" id="MobiDB-lite"/>
    </source>
</evidence>
<feature type="region of interest" description="Disordered" evidence="6">
    <location>
        <begin position="564"/>
        <end position="641"/>
    </location>
</feature>
<evidence type="ECO:0000259" key="7">
    <source>
        <dbReference type="Pfam" id="PF02601"/>
    </source>
</evidence>
<keyword evidence="1 5" id="KW-0963">Cytoplasm</keyword>
<gene>
    <name evidence="5" type="primary">xseA</name>
    <name evidence="9" type="ORF">BXY39_2126</name>
</gene>
<comment type="function">
    <text evidence="5">Bidirectionally degrades single-stranded DNA into large acid-insoluble oligonucleotides, which are then degraded further into small acid-soluble oligonucleotides.</text>
</comment>
<protein>
    <recommendedName>
        <fullName evidence="5">Exodeoxyribonuclease 7 large subunit</fullName>
        <ecNumber evidence="5">3.1.11.6</ecNumber>
    </recommendedName>
    <alternativeName>
        <fullName evidence="5">Exodeoxyribonuclease VII large subunit</fullName>
        <shortName evidence="5">Exonuclease VII large subunit</shortName>
    </alternativeName>
</protein>
<keyword evidence="3 5" id="KW-0378">Hydrolase</keyword>
<feature type="compositionally biased region" description="Low complexity" evidence="6">
    <location>
        <begin position="230"/>
        <end position="252"/>
    </location>
</feature>
<dbReference type="InterPro" id="IPR020579">
    <property type="entry name" value="Exonuc_VII_lsu_C"/>
</dbReference>
<feature type="compositionally biased region" description="Low complexity" evidence="6">
    <location>
        <begin position="612"/>
        <end position="622"/>
    </location>
</feature>
<keyword evidence="2 5" id="KW-0540">Nuclease</keyword>
<evidence type="ECO:0000256" key="3">
    <source>
        <dbReference type="ARBA" id="ARBA00022801"/>
    </source>
</evidence>
<feature type="domain" description="OB-fold nucleic acid binding" evidence="8">
    <location>
        <begin position="10"/>
        <end position="103"/>
    </location>
</feature>
<name>A0A3M0CDY2_9PROT</name>
<dbReference type="HAMAP" id="MF_00378">
    <property type="entry name" value="Exonuc_7_L"/>
    <property type="match status" value="1"/>
</dbReference>
<dbReference type="InterPro" id="IPR003753">
    <property type="entry name" value="Exonuc_VII_L"/>
</dbReference>
<dbReference type="InterPro" id="IPR025824">
    <property type="entry name" value="OB-fold_nuc-bd_dom"/>
</dbReference>
<accession>A0A3M0CDY2</accession>
<dbReference type="EMBL" id="REFR01000011">
    <property type="protein sequence ID" value="RMB08031.1"/>
    <property type="molecule type" value="Genomic_DNA"/>
</dbReference>
<comment type="subunit">
    <text evidence="5">Heterooligomer composed of large and small subunits.</text>
</comment>
<feature type="domain" description="Exonuclease VII large subunit C-terminal" evidence="7">
    <location>
        <begin position="346"/>
        <end position="584"/>
    </location>
</feature>
<dbReference type="GO" id="GO:0005737">
    <property type="term" value="C:cytoplasm"/>
    <property type="evidence" value="ECO:0007669"/>
    <property type="project" value="UniProtKB-SubCell"/>
</dbReference>
<dbReference type="PANTHER" id="PTHR30008">
    <property type="entry name" value="EXODEOXYRIBONUCLEASE 7 LARGE SUBUNIT"/>
    <property type="match status" value="1"/>
</dbReference>
<evidence type="ECO:0000256" key="2">
    <source>
        <dbReference type="ARBA" id="ARBA00022722"/>
    </source>
</evidence>
<dbReference type="PANTHER" id="PTHR30008:SF0">
    <property type="entry name" value="EXODEOXYRIBONUCLEASE 7 LARGE SUBUNIT"/>
    <property type="match status" value="1"/>
</dbReference>
<reference evidence="9 10" key="1">
    <citation type="submission" date="2018-10" db="EMBL/GenBank/DDBJ databases">
        <title>Genomic Encyclopedia of Archaeal and Bacterial Type Strains, Phase II (KMG-II): from individual species to whole genera.</title>
        <authorList>
            <person name="Goeker M."/>
        </authorList>
    </citation>
    <scope>NUCLEOTIDE SEQUENCE [LARGE SCALE GENOMIC DNA]</scope>
    <source>
        <strain evidence="9 10">DSM 25217</strain>
    </source>
</reference>
<keyword evidence="10" id="KW-1185">Reference proteome</keyword>
<dbReference type="Pfam" id="PF13742">
    <property type="entry name" value="tRNA_anti_2"/>
    <property type="match status" value="1"/>
</dbReference>
<dbReference type="GO" id="GO:0003676">
    <property type="term" value="F:nucleic acid binding"/>
    <property type="evidence" value="ECO:0007669"/>
    <property type="project" value="InterPro"/>
</dbReference>
<dbReference type="Proteomes" id="UP000271227">
    <property type="component" value="Unassembled WGS sequence"/>
</dbReference>
<dbReference type="InParanoid" id="A0A3M0CDY2"/>
<dbReference type="NCBIfam" id="TIGR00237">
    <property type="entry name" value="xseA"/>
    <property type="match status" value="1"/>
</dbReference>
<dbReference type="GO" id="GO:0008855">
    <property type="term" value="F:exodeoxyribonuclease VII activity"/>
    <property type="evidence" value="ECO:0007669"/>
    <property type="project" value="UniProtKB-UniRule"/>
</dbReference>
<comment type="caution">
    <text evidence="9">The sequence shown here is derived from an EMBL/GenBank/DDBJ whole genome shotgun (WGS) entry which is preliminary data.</text>
</comment>